<keyword evidence="5 7" id="KW-0472">Membrane</keyword>
<gene>
    <name evidence="8" type="ORF">Z043_110390</name>
</gene>
<evidence type="ECO:0000256" key="5">
    <source>
        <dbReference type="ARBA" id="ARBA00023136"/>
    </source>
</evidence>
<comment type="caution">
    <text evidence="8">The sequence shown here is derived from an EMBL/GenBank/DDBJ whole genome shotgun (WGS) entry which is preliminary data.</text>
</comment>
<dbReference type="Pfam" id="PF06388">
    <property type="entry name" value="DUF1075"/>
    <property type="match status" value="1"/>
</dbReference>
<evidence type="ECO:0000256" key="7">
    <source>
        <dbReference type="SAM" id="Phobius"/>
    </source>
</evidence>
<keyword evidence="3 7" id="KW-0812">Transmembrane</keyword>
<feature type="region of interest" description="Disordered" evidence="6">
    <location>
        <begin position="1"/>
        <end position="25"/>
    </location>
</feature>
<dbReference type="GO" id="GO:0071456">
    <property type="term" value="P:cellular response to hypoxia"/>
    <property type="evidence" value="ECO:0007669"/>
    <property type="project" value="TreeGrafter"/>
</dbReference>
<protein>
    <submittedName>
        <fullName evidence="8">E2-induced protein 5-like</fullName>
    </submittedName>
</protein>
<sequence length="340" mass="38348">MPRFSHTLSPAARCRPQAPQTGGRRQLCIKPQEEGSKGQPSVPLAKASAQATHRIPGYRPSDFDKKILVWSGRFKSEDQIPEMVSIEMIDMARNRVRVKACYVMIFATIVACVCMVVLGKQAAARKESLTTWNLEKKARWREEAQQQADITLANPPEVALVTAQAASFLVRNSATCRMCECISKRAESQYLSLQVISSDNVSNSSQGRRDNFVVSVPAIIKQRHTKRLVLQLNKTDPLEFSDMWHEEVTSPQRDQGHNYNGQQQKAHLLLDILKIRAEHLNEDGNSTSMDDHTGLELHKALHHTWSGNDLINRRVGLYGKGTPPAQRERKVSDDWQNLPH</sequence>
<evidence type="ECO:0000256" key="3">
    <source>
        <dbReference type="ARBA" id="ARBA00022692"/>
    </source>
</evidence>
<reference evidence="8 9" key="1">
    <citation type="submission" date="2015-08" db="EMBL/GenBank/DDBJ databases">
        <title>The genome of the Asian arowana (Scleropages formosus).</title>
        <authorList>
            <person name="Tan M.H."/>
            <person name="Gan H.M."/>
            <person name="Croft L.J."/>
            <person name="Austin C.M."/>
        </authorList>
    </citation>
    <scope>NUCLEOTIDE SEQUENCE [LARGE SCALE GENOMIC DNA]</scope>
    <source>
        <strain evidence="8">Aro1</strain>
    </source>
</reference>
<comment type="similarity">
    <text evidence="2">Belongs to the UPF0389 family.</text>
</comment>
<evidence type="ECO:0000256" key="1">
    <source>
        <dbReference type="ARBA" id="ARBA00004167"/>
    </source>
</evidence>
<evidence type="ECO:0000313" key="9">
    <source>
        <dbReference type="Proteomes" id="UP000034805"/>
    </source>
</evidence>
<accession>A0A0P7UP16</accession>
<dbReference type="InterPro" id="IPR009432">
    <property type="entry name" value="DUF1075"/>
</dbReference>
<dbReference type="Proteomes" id="UP000034805">
    <property type="component" value="Unassembled WGS sequence"/>
</dbReference>
<evidence type="ECO:0000256" key="6">
    <source>
        <dbReference type="SAM" id="MobiDB-lite"/>
    </source>
</evidence>
<comment type="subcellular location">
    <subcellularLocation>
        <location evidence="1">Membrane</location>
        <topology evidence="1">Single-pass membrane protein</topology>
    </subcellularLocation>
</comment>
<evidence type="ECO:0000256" key="4">
    <source>
        <dbReference type="ARBA" id="ARBA00022989"/>
    </source>
</evidence>
<keyword evidence="4 7" id="KW-1133">Transmembrane helix</keyword>
<evidence type="ECO:0000256" key="2">
    <source>
        <dbReference type="ARBA" id="ARBA00007363"/>
    </source>
</evidence>
<evidence type="ECO:0000313" key="8">
    <source>
        <dbReference type="EMBL" id="KPP70757.1"/>
    </source>
</evidence>
<dbReference type="GO" id="GO:0051402">
    <property type="term" value="P:neuron apoptotic process"/>
    <property type="evidence" value="ECO:0007669"/>
    <property type="project" value="TreeGrafter"/>
</dbReference>
<dbReference type="GO" id="GO:0016020">
    <property type="term" value="C:membrane"/>
    <property type="evidence" value="ECO:0007669"/>
    <property type="project" value="UniProtKB-SubCell"/>
</dbReference>
<dbReference type="PANTHER" id="PTHR13674">
    <property type="entry name" value="GROWTH AND TRANSFORMATION-DEPENDENT PROTEIN"/>
    <property type="match status" value="1"/>
</dbReference>
<proteinExistence type="inferred from homology"/>
<feature type="region of interest" description="Disordered" evidence="6">
    <location>
        <begin position="32"/>
        <end position="51"/>
    </location>
</feature>
<dbReference type="EMBL" id="JARO02003310">
    <property type="protein sequence ID" value="KPP70757.1"/>
    <property type="molecule type" value="Genomic_DNA"/>
</dbReference>
<dbReference type="GO" id="GO:0090200">
    <property type="term" value="P:positive regulation of release of cytochrome c from mitochondria"/>
    <property type="evidence" value="ECO:0007669"/>
    <property type="project" value="TreeGrafter"/>
</dbReference>
<dbReference type="GO" id="GO:0005739">
    <property type="term" value="C:mitochondrion"/>
    <property type="evidence" value="ECO:0007669"/>
    <property type="project" value="TreeGrafter"/>
</dbReference>
<dbReference type="PANTHER" id="PTHR13674:SF2">
    <property type="entry name" value="PROTEIN FAM162A"/>
    <property type="match status" value="1"/>
</dbReference>
<name>A0A0P7UP16_SCLFO</name>
<dbReference type="AlphaFoldDB" id="A0A0P7UP16"/>
<organism evidence="8 9">
    <name type="scientific">Scleropages formosus</name>
    <name type="common">Asian bonytongue</name>
    <name type="synonym">Osteoglossum formosum</name>
    <dbReference type="NCBI Taxonomy" id="113540"/>
    <lineage>
        <taxon>Eukaryota</taxon>
        <taxon>Metazoa</taxon>
        <taxon>Chordata</taxon>
        <taxon>Craniata</taxon>
        <taxon>Vertebrata</taxon>
        <taxon>Euteleostomi</taxon>
        <taxon>Actinopterygii</taxon>
        <taxon>Neopterygii</taxon>
        <taxon>Teleostei</taxon>
        <taxon>Osteoglossocephala</taxon>
        <taxon>Osteoglossomorpha</taxon>
        <taxon>Osteoglossiformes</taxon>
        <taxon>Osteoglossidae</taxon>
        <taxon>Scleropages</taxon>
    </lineage>
</organism>
<feature type="region of interest" description="Disordered" evidence="6">
    <location>
        <begin position="318"/>
        <end position="340"/>
    </location>
</feature>
<dbReference type="STRING" id="113540.ENSSFOP00015026164"/>
<feature type="transmembrane region" description="Helical" evidence="7">
    <location>
        <begin position="100"/>
        <end position="119"/>
    </location>
</feature>